<evidence type="ECO:0000256" key="4">
    <source>
        <dbReference type="ARBA" id="ARBA00023136"/>
    </source>
</evidence>
<evidence type="ECO:0000256" key="2">
    <source>
        <dbReference type="ARBA" id="ARBA00022692"/>
    </source>
</evidence>
<dbReference type="Pfam" id="PF10320">
    <property type="entry name" value="7TM_GPCR_Srsx"/>
    <property type="match status" value="1"/>
</dbReference>
<dbReference type="AlphaFoldDB" id="A0A914I353"/>
<dbReference type="GO" id="GO:0004930">
    <property type="term" value="F:G protein-coupled receptor activity"/>
    <property type="evidence" value="ECO:0007669"/>
    <property type="project" value="InterPro"/>
</dbReference>
<dbReference type="GO" id="GO:0016020">
    <property type="term" value="C:membrane"/>
    <property type="evidence" value="ECO:0007669"/>
    <property type="project" value="UniProtKB-SubCell"/>
</dbReference>
<organism evidence="6 7">
    <name type="scientific">Globodera rostochiensis</name>
    <name type="common">Golden nematode worm</name>
    <name type="synonym">Heterodera rostochiensis</name>
    <dbReference type="NCBI Taxonomy" id="31243"/>
    <lineage>
        <taxon>Eukaryota</taxon>
        <taxon>Metazoa</taxon>
        <taxon>Ecdysozoa</taxon>
        <taxon>Nematoda</taxon>
        <taxon>Chromadorea</taxon>
        <taxon>Rhabditida</taxon>
        <taxon>Tylenchina</taxon>
        <taxon>Tylenchomorpha</taxon>
        <taxon>Tylenchoidea</taxon>
        <taxon>Heteroderidae</taxon>
        <taxon>Heteroderinae</taxon>
        <taxon>Globodera</taxon>
    </lineage>
</organism>
<feature type="transmembrane region" description="Helical" evidence="5">
    <location>
        <begin position="142"/>
        <end position="164"/>
    </location>
</feature>
<comment type="subcellular location">
    <subcellularLocation>
        <location evidence="1">Membrane</location>
    </subcellularLocation>
</comment>
<evidence type="ECO:0000313" key="6">
    <source>
        <dbReference type="Proteomes" id="UP000887572"/>
    </source>
</evidence>
<sequence>MEQIEGLNVNYSYYQLWAEYKDVGPSTLLIFTAALLNLVVVPGIFMNIAIIFVTIKYRSLHGTSSFLLALTAVYETIHEFGHLYFLWVSASGRNFVSYFTVFKFLALPLVGCTASLASIALTGLDRFFQMAFSKWHGAVNRTVYLGTFVLISLAFGLLMGLKYAQVAFAHPEWPQTGTISDIFLFEFKPIFFSYMLLANFISIGFYAAVWGAFKWEKSKSAVSNNETHLFKSLAVIISISIGSYLITAVVRLFLLPLMHLDQVQVWFVELYFGILLNVGVALNAPVLYICSNEYRKCFVREFALLAQRSD</sequence>
<feature type="transmembrane region" description="Helical" evidence="5">
    <location>
        <begin position="99"/>
        <end position="121"/>
    </location>
</feature>
<dbReference type="SUPFAM" id="SSF81321">
    <property type="entry name" value="Family A G protein-coupled receptor-like"/>
    <property type="match status" value="1"/>
</dbReference>
<keyword evidence="6" id="KW-1185">Reference proteome</keyword>
<dbReference type="Proteomes" id="UP000887572">
    <property type="component" value="Unplaced"/>
</dbReference>
<dbReference type="InterPro" id="IPR000276">
    <property type="entry name" value="GPCR_Rhodpsn"/>
</dbReference>
<evidence type="ECO:0000256" key="1">
    <source>
        <dbReference type="ARBA" id="ARBA00004370"/>
    </source>
</evidence>
<accession>A0A914I353</accession>
<evidence type="ECO:0000256" key="3">
    <source>
        <dbReference type="ARBA" id="ARBA00022989"/>
    </source>
</evidence>
<feature type="transmembrane region" description="Helical" evidence="5">
    <location>
        <begin position="66"/>
        <end position="87"/>
    </location>
</feature>
<feature type="transmembrane region" description="Helical" evidence="5">
    <location>
        <begin position="191"/>
        <end position="213"/>
    </location>
</feature>
<dbReference type="InterPro" id="IPR019424">
    <property type="entry name" value="7TM_GPCR_Srsx"/>
</dbReference>
<dbReference type="InterPro" id="IPR047130">
    <property type="entry name" value="7TM_GPCR_Srsx_nematod"/>
</dbReference>
<feature type="transmembrane region" description="Helical" evidence="5">
    <location>
        <begin position="28"/>
        <end position="54"/>
    </location>
</feature>
<feature type="transmembrane region" description="Helical" evidence="5">
    <location>
        <begin position="233"/>
        <end position="258"/>
    </location>
</feature>
<evidence type="ECO:0000313" key="7">
    <source>
        <dbReference type="WBParaSite" id="Gr19_v10_g6175.t1"/>
    </source>
</evidence>
<keyword evidence="3 5" id="KW-1133">Transmembrane helix</keyword>
<reference evidence="7" key="1">
    <citation type="submission" date="2022-11" db="UniProtKB">
        <authorList>
            <consortium name="WormBaseParasite"/>
        </authorList>
    </citation>
    <scope>IDENTIFICATION</scope>
</reference>
<dbReference type="PANTHER" id="PTHR23360:SF5">
    <property type="entry name" value="G-PROTEIN COUPLED RECEPTORS FAMILY 1 PROFILE DOMAIN-CONTAINING PROTEIN"/>
    <property type="match status" value="1"/>
</dbReference>
<proteinExistence type="predicted"/>
<evidence type="ECO:0000256" key="5">
    <source>
        <dbReference type="SAM" id="Phobius"/>
    </source>
</evidence>
<name>A0A914I353_GLORO</name>
<dbReference type="PANTHER" id="PTHR23360">
    <property type="entry name" value="G-PROTEIN COUPLED RECEPTORS FAMILY 1 PROFILE DOMAIN-CONTAINING PROTEIN-RELATED"/>
    <property type="match status" value="1"/>
</dbReference>
<feature type="transmembrane region" description="Helical" evidence="5">
    <location>
        <begin position="270"/>
        <end position="290"/>
    </location>
</feature>
<dbReference type="WBParaSite" id="Gr19_v10_g6175.t1">
    <property type="protein sequence ID" value="Gr19_v10_g6175.t1"/>
    <property type="gene ID" value="Gr19_v10_g6175"/>
</dbReference>
<protein>
    <submittedName>
        <fullName evidence="7">G-protein coupled receptors family 1 profile domain-containing protein</fullName>
    </submittedName>
</protein>
<keyword evidence="2 5" id="KW-0812">Transmembrane</keyword>
<dbReference type="Gene3D" id="1.20.1070.10">
    <property type="entry name" value="Rhodopsin 7-helix transmembrane proteins"/>
    <property type="match status" value="1"/>
</dbReference>
<dbReference type="SMART" id="SM01381">
    <property type="entry name" value="7TM_GPCR_Srsx"/>
    <property type="match status" value="1"/>
</dbReference>
<keyword evidence="4 5" id="KW-0472">Membrane</keyword>